<dbReference type="SUPFAM" id="SSF48050">
    <property type="entry name" value="Hemocyanin, N-terminal domain"/>
    <property type="match status" value="1"/>
</dbReference>
<evidence type="ECO:0000256" key="2">
    <source>
        <dbReference type="SAM" id="MobiDB-lite"/>
    </source>
</evidence>
<dbReference type="InterPro" id="IPR037020">
    <property type="entry name" value="Hemocyanin_C_sf"/>
</dbReference>
<name>A0A2D0YV46_BEMTA</name>
<feature type="signal peptide" evidence="3">
    <location>
        <begin position="1"/>
        <end position="17"/>
    </location>
</feature>
<dbReference type="Pfam" id="PF03723">
    <property type="entry name" value="Hemocyanin_C"/>
    <property type="match status" value="2"/>
</dbReference>
<feature type="domain" description="Hemocyanin C-terminal" evidence="6">
    <location>
        <begin position="646"/>
        <end position="807"/>
    </location>
</feature>
<dbReference type="InterPro" id="IPR013788">
    <property type="entry name" value="Hemocyanin/hexamerin"/>
</dbReference>
<keyword evidence="3" id="KW-0732">Signal</keyword>
<dbReference type="EMBL" id="KY368388">
    <property type="protein sequence ID" value="ASW35111.1"/>
    <property type="molecule type" value="mRNA"/>
</dbReference>
<protein>
    <submittedName>
        <fullName evidence="7">Hexamerin</fullName>
    </submittedName>
</protein>
<feature type="region of interest" description="Disordered" evidence="2">
    <location>
        <begin position="242"/>
        <end position="271"/>
    </location>
</feature>
<dbReference type="InterPro" id="IPR036697">
    <property type="entry name" value="Hemocyanin_N_sf"/>
</dbReference>
<dbReference type="Gene3D" id="2.60.40.1520">
    <property type="entry name" value="Hemocyanin, C-terminal domain"/>
    <property type="match status" value="1"/>
</dbReference>
<dbReference type="OrthoDB" id="6592338at2759"/>
<dbReference type="Pfam" id="PF00372">
    <property type="entry name" value="Hemocyanin_M"/>
    <property type="match status" value="1"/>
</dbReference>
<dbReference type="GO" id="GO:0005615">
    <property type="term" value="C:extracellular space"/>
    <property type="evidence" value="ECO:0007669"/>
    <property type="project" value="UniProtKB-ARBA"/>
</dbReference>
<dbReference type="KEGG" id="btab:109033028"/>
<reference evidence="7" key="1">
    <citation type="journal article" date="2017" name="Virology">
        <title>Comparative transcriptome analysis reveals networks of genes activated in the whitefly, Bemisia tabaci when fed on tomato plants infected with Tomato yellow leaf curl virus.</title>
        <authorList>
            <person name="Hasegawa D.K."/>
            <person name="Chen W."/>
            <person name="Zheng Y."/>
            <person name="Kaur N."/>
            <person name="Wintermantel W.M."/>
            <person name="Simmons A.M."/>
            <person name="Fei Z."/>
            <person name="Ling K.S."/>
        </authorList>
    </citation>
    <scope>NUCLEOTIDE SEQUENCE</scope>
</reference>
<evidence type="ECO:0000259" key="5">
    <source>
        <dbReference type="Pfam" id="PF03722"/>
    </source>
</evidence>
<feature type="compositionally biased region" description="Low complexity" evidence="2">
    <location>
        <begin position="626"/>
        <end position="647"/>
    </location>
</feature>
<dbReference type="InterPro" id="IPR005203">
    <property type="entry name" value="Hemocyanin_C"/>
</dbReference>
<dbReference type="AlphaFoldDB" id="A0A2D0YV46"/>
<organism evidence="7">
    <name type="scientific">Bemisia tabaci</name>
    <name type="common">Sweetpotato whitefly</name>
    <name type="synonym">Aleurodes tabaci</name>
    <dbReference type="NCBI Taxonomy" id="7038"/>
    <lineage>
        <taxon>Eukaryota</taxon>
        <taxon>Metazoa</taxon>
        <taxon>Ecdysozoa</taxon>
        <taxon>Arthropoda</taxon>
        <taxon>Hexapoda</taxon>
        <taxon>Insecta</taxon>
        <taxon>Pterygota</taxon>
        <taxon>Neoptera</taxon>
        <taxon>Paraneoptera</taxon>
        <taxon>Hemiptera</taxon>
        <taxon>Sternorrhyncha</taxon>
        <taxon>Aleyrodoidea</taxon>
        <taxon>Aleyrodidae</taxon>
        <taxon>Aleyrodinae</taxon>
        <taxon>Bemisia</taxon>
    </lineage>
</organism>
<dbReference type="GO" id="GO:0045735">
    <property type="term" value="F:nutrient reservoir activity"/>
    <property type="evidence" value="ECO:0007669"/>
    <property type="project" value="UniProtKB-KW"/>
</dbReference>
<dbReference type="Pfam" id="PF03722">
    <property type="entry name" value="Hemocyanin_N"/>
    <property type="match status" value="1"/>
</dbReference>
<feature type="domain" description="Hemocyanin N-terminal" evidence="5">
    <location>
        <begin position="42"/>
        <end position="164"/>
    </location>
</feature>
<feature type="chain" id="PRO_5013944406" evidence="3">
    <location>
        <begin position="18"/>
        <end position="813"/>
    </location>
</feature>
<dbReference type="Gene3D" id="1.20.1370.10">
    <property type="entry name" value="Hemocyanin, N-terminal domain"/>
    <property type="match status" value="1"/>
</dbReference>
<evidence type="ECO:0000256" key="1">
    <source>
        <dbReference type="ARBA" id="ARBA00022761"/>
    </source>
</evidence>
<dbReference type="InterPro" id="IPR000896">
    <property type="entry name" value="Hemocyanin/hexamerin_mid_dom"/>
</dbReference>
<feature type="compositionally biased region" description="Low complexity" evidence="2">
    <location>
        <begin position="375"/>
        <end position="404"/>
    </location>
</feature>
<evidence type="ECO:0000259" key="4">
    <source>
        <dbReference type="Pfam" id="PF00372"/>
    </source>
</evidence>
<dbReference type="SUPFAM" id="SSF48056">
    <property type="entry name" value="Di-copper centre-containing domain"/>
    <property type="match status" value="1"/>
</dbReference>
<feature type="domain" description="Hemocyanin middle" evidence="4">
    <location>
        <begin position="169"/>
        <end position="526"/>
    </location>
</feature>
<evidence type="ECO:0000313" key="7">
    <source>
        <dbReference type="EMBL" id="ASW35111.1"/>
    </source>
</evidence>
<dbReference type="InterPro" id="IPR005204">
    <property type="entry name" value="Hemocyanin_N"/>
</dbReference>
<sequence length="813" mass="92824">MRSWFISLCLCTSVALAAHHLGRDATDGGDNNGGMVPADKNFLQRQLQILRLMRNIHEQNHDQEQQQIGNNFNIDQEASNFSNSQAVKAMQQQIAQGKTSRNQVFDIMSNHQRQEAITLFDLFFFAKDFDTFYRAACWARDRVNAGQFIYALHVAVMHRPDTQGMVLPPIYEVHPQLFVDSMAMQKLYNARMQGQDNFQVQANYSNCPTHCQFNNCENTPNSPNCQNCQNCDLINGNGNNNNNNNDDNNNGNNNNGNSGSNFNSNNNPNNQVSYFNEDPGMNAFNYYFHVQYPFWMDQKKYGINKARQGELFLHQNQQLLARYNLERYSNNLDAIQPLQVQQNGAVCIQEGHNPSISFENGNNMPNRPDNFCIDQNNNNNNNQNGQNNNNNNFNNGENDNNNCGNTQNGNSCGHNGMNANQKIQQYQRRIYDAIDHGFAYSQDGNKISLNEQQNGADNLGRLVQANSDFVNNNYYGNNGIFNEVQKMVGRATDPFNRHSAAPAAVSQYETALRDSAYFSLLSNIHNIQQYYKSKQPAYTNQDLGMNGVAIQNVDVDKMMTYFDNFFMDANNAIKQGNNDNNNNNNNINYQVKQQRLNHKPFSYNINVQSNQASDAIVRVFIGPKTNPNLNNNNNNNNQNNNNNNNNNHQQGMPLEQARPFFVEIDRFKVNLKEGQNKISRNAKSSPNNVNDQQTFEKLFQKTQQAIEGSSQFLIGQVDQHHCGWPKRMQIPRGKTSGQEFTMFFIVNPTENKNNNNNNNQVDNYLTCSNKKVFDNRPLGFPFDRPINTAEWNNNVSNAFFKNVVVYHKNGNQQ</sequence>
<feature type="compositionally biased region" description="Low complexity" evidence="2">
    <location>
        <begin position="242"/>
        <end position="270"/>
    </location>
</feature>
<proteinExistence type="evidence at transcript level"/>
<dbReference type="InterPro" id="IPR014756">
    <property type="entry name" value="Ig_E-set"/>
</dbReference>
<keyword evidence="1" id="KW-0758">Storage protein</keyword>
<dbReference type="Gene3D" id="1.10.1280.10">
    <property type="entry name" value="Di-copper center containing domain from catechol oxidase"/>
    <property type="match status" value="1"/>
</dbReference>
<feature type="region of interest" description="Disordered" evidence="2">
    <location>
        <begin position="623"/>
        <end position="651"/>
    </location>
</feature>
<evidence type="ECO:0000256" key="3">
    <source>
        <dbReference type="SAM" id="SignalP"/>
    </source>
</evidence>
<dbReference type="PRINTS" id="PR00187">
    <property type="entry name" value="HAEMOCYANIN"/>
</dbReference>
<dbReference type="PANTHER" id="PTHR11511">
    <property type="entry name" value="LARVAL STORAGE PROTEIN/PHENOLOXIDASE"/>
    <property type="match status" value="1"/>
</dbReference>
<feature type="domain" description="Hemocyanin C-terminal" evidence="6">
    <location>
        <begin position="538"/>
        <end position="631"/>
    </location>
</feature>
<dbReference type="InterPro" id="IPR008922">
    <property type="entry name" value="Di-copper_centre_dom_sf"/>
</dbReference>
<evidence type="ECO:0000259" key="6">
    <source>
        <dbReference type="Pfam" id="PF03723"/>
    </source>
</evidence>
<feature type="region of interest" description="Disordered" evidence="2">
    <location>
        <begin position="360"/>
        <end position="404"/>
    </location>
</feature>
<dbReference type="PANTHER" id="PTHR11511:SF5">
    <property type="entry name" value="FAT-BODY PROTEIN 1-RELATED"/>
    <property type="match status" value="1"/>
</dbReference>
<dbReference type="SUPFAM" id="SSF81296">
    <property type="entry name" value="E set domains"/>
    <property type="match status" value="1"/>
</dbReference>
<accession>A0A2D0YV46</accession>